<evidence type="ECO:0000256" key="5">
    <source>
        <dbReference type="ARBA" id="ARBA00022475"/>
    </source>
</evidence>
<keyword evidence="8 13" id="KW-0812">Transmembrane</keyword>
<keyword evidence="10 12" id="KW-0472">Membrane</keyword>
<dbReference type="RefSeq" id="WP_183947295.1">
    <property type="nucleotide sequence ID" value="NZ_JACHHX010000003.1"/>
</dbReference>
<reference evidence="16 17" key="1">
    <citation type="submission" date="2020-08" db="EMBL/GenBank/DDBJ databases">
        <title>Genomic Encyclopedia of Type Strains, Phase IV (KMG-IV): sequencing the most valuable type-strain genomes for metagenomic binning, comparative biology and taxonomic classification.</title>
        <authorList>
            <person name="Goeker M."/>
        </authorList>
    </citation>
    <scope>NUCLEOTIDE SEQUENCE [LARGE SCALE GENOMIC DNA]</scope>
    <source>
        <strain evidence="16 17">DSM 25897</strain>
    </source>
</reference>
<dbReference type="Pfam" id="PF02687">
    <property type="entry name" value="FtsX"/>
    <property type="match status" value="1"/>
</dbReference>
<evidence type="ECO:0000259" key="15">
    <source>
        <dbReference type="Pfam" id="PF18075"/>
    </source>
</evidence>
<proteinExistence type="inferred from homology"/>
<gene>
    <name evidence="16" type="ORF">HNQ58_000590</name>
</gene>
<dbReference type="GO" id="GO:0032153">
    <property type="term" value="C:cell division site"/>
    <property type="evidence" value="ECO:0007669"/>
    <property type="project" value="TreeGrafter"/>
</dbReference>
<feature type="domain" description="ABC3 transporter permease C-terminal" evidence="14">
    <location>
        <begin position="201"/>
        <end position="316"/>
    </location>
</feature>
<dbReference type="InterPro" id="IPR047590">
    <property type="entry name" value="FtsX_proteobact-type"/>
</dbReference>
<evidence type="ECO:0000313" key="16">
    <source>
        <dbReference type="EMBL" id="MBB5014714.1"/>
    </source>
</evidence>
<keyword evidence="17" id="KW-1185">Reference proteome</keyword>
<dbReference type="InterPro" id="IPR040690">
    <property type="entry name" value="FtsX_ECD"/>
</dbReference>
<accession>A0A7W7V7K9</accession>
<dbReference type="Proteomes" id="UP000519004">
    <property type="component" value="Unassembled WGS sequence"/>
</dbReference>
<evidence type="ECO:0000256" key="10">
    <source>
        <dbReference type="ARBA" id="ARBA00023136"/>
    </source>
</evidence>
<evidence type="ECO:0000256" key="3">
    <source>
        <dbReference type="ARBA" id="ARBA00011160"/>
    </source>
</evidence>
<feature type="transmembrane region" description="Helical" evidence="13">
    <location>
        <begin position="292"/>
        <end position="315"/>
    </location>
</feature>
<dbReference type="NCBIfam" id="TIGR00439">
    <property type="entry name" value="FtsX_Gneg"/>
    <property type="match status" value="1"/>
</dbReference>
<evidence type="ECO:0000256" key="6">
    <source>
        <dbReference type="ARBA" id="ARBA00022519"/>
    </source>
</evidence>
<comment type="subcellular location">
    <subcellularLocation>
        <location evidence="1">Cell inner membrane</location>
        <topology evidence="1">Multi-pass membrane protein</topology>
    </subcellularLocation>
</comment>
<evidence type="ECO:0000256" key="2">
    <source>
        <dbReference type="ARBA" id="ARBA00007379"/>
    </source>
</evidence>
<dbReference type="InterPro" id="IPR003838">
    <property type="entry name" value="ABC3_permease_C"/>
</dbReference>
<comment type="caution">
    <text evidence="16">The sequence shown here is derived from an EMBL/GenBank/DDBJ whole genome shotgun (WGS) entry which is preliminary data.</text>
</comment>
<dbReference type="Gene3D" id="3.30.70.3040">
    <property type="match status" value="1"/>
</dbReference>
<name>A0A7W7V7K9_9GAMM</name>
<keyword evidence="11 12" id="KW-0131">Cell cycle</keyword>
<dbReference type="InterPro" id="IPR004513">
    <property type="entry name" value="FtsX"/>
</dbReference>
<comment type="similarity">
    <text evidence="2 12">Belongs to the ABC-4 integral membrane protein family. FtsX subfamily.</text>
</comment>
<dbReference type="PIRSF" id="PIRSF003097">
    <property type="entry name" value="FtsX"/>
    <property type="match status" value="1"/>
</dbReference>
<dbReference type="EMBL" id="JACHHX010000003">
    <property type="protein sequence ID" value="MBB5014714.1"/>
    <property type="molecule type" value="Genomic_DNA"/>
</dbReference>
<feature type="transmembrane region" description="Helical" evidence="13">
    <location>
        <begin position="52"/>
        <end position="74"/>
    </location>
</feature>
<evidence type="ECO:0000256" key="4">
    <source>
        <dbReference type="ARBA" id="ARBA00021907"/>
    </source>
</evidence>
<evidence type="ECO:0000259" key="14">
    <source>
        <dbReference type="Pfam" id="PF02687"/>
    </source>
</evidence>
<comment type="subunit">
    <text evidence="3">Forms a membrane-associated complex with FtsE.</text>
</comment>
<evidence type="ECO:0000256" key="12">
    <source>
        <dbReference type="PIRNR" id="PIRNR003097"/>
    </source>
</evidence>
<dbReference type="GO" id="GO:0051301">
    <property type="term" value="P:cell division"/>
    <property type="evidence" value="ECO:0007669"/>
    <property type="project" value="UniProtKB-KW"/>
</dbReference>
<evidence type="ECO:0000256" key="11">
    <source>
        <dbReference type="ARBA" id="ARBA00023306"/>
    </source>
</evidence>
<keyword evidence="6 12" id="KW-0997">Cell inner membrane</keyword>
<feature type="transmembrane region" description="Helical" evidence="13">
    <location>
        <begin position="246"/>
        <end position="272"/>
    </location>
</feature>
<evidence type="ECO:0000256" key="1">
    <source>
        <dbReference type="ARBA" id="ARBA00004429"/>
    </source>
</evidence>
<evidence type="ECO:0000256" key="7">
    <source>
        <dbReference type="ARBA" id="ARBA00022618"/>
    </source>
</evidence>
<evidence type="ECO:0000256" key="9">
    <source>
        <dbReference type="ARBA" id="ARBA00022989"/>
    </source>
</evidence>
<keyword evidence="9 13" id="KW-1133">Transmembrane helix</keyword>
<feature type="transmembrane region" description="Helical" evidence="13">
    <location>
        <begin position="198"/>
        <end position="218"/>
    </location>
</feature>
<keyword evidence="5 12" id="KW-1003">Cell membrane</keyword>
<dbReference type="PANTHER" id="PTHR47755">
    <property type="entry name" value="CELL DIVISION PROTEIN FTSX"/>
    <property type="match status" value="1"/>
</dbReference>
<dbReference type="AlphaFoldDB" id="A0A7W7V7K9"/>
<protein>
    <recommendedName>
        <fullName evidence="4 12">Cell division protein FtsX</fullName>
    </recommendedName>
</protein>
<comment type="function">
    <text evidence="12">Part of the ABC transporter FtsEX involved in cellular division.</text>
</comment>
<organism evidence="16 17">
    <name type="scientific">Rehaibacterium terrae</name>
    <dbReference type="NCBI Taxonomy" id="1341696"/>
    <lineage>
        <taxon>Bacteria</taxon>
        <taxon>Pseudomonadati</taxon>
        <taxon>Pseudomonadota</taxon>
        <taxon>Gammaproteobacteria</taxon>
        <taxon>Lysobacterales</taxon>
        <taxon>Lysobacteraceae</taxon>
        <taxon>Rehaibacterium</taxon>
    </lineage>
</organism>
<dbReference type="GO" id="GO:0005886">
    <property type="term" value="C:plasma membrane"/>
    <property type="evidence" value="ECO:0007669"/>
    <property type="project" value="UniProtKB-SubCell"/>
</dbReference>
<keyword evidence="7 12" id="KW-0132">Cell division</keyword>
<evidence type="ECO:0000256" key="13">
    <source>
        <dbReference type="SAM" id="Phobius"/>
    </source>
</evidence>
<evidence type="ECO:0000313" key="17">
    <source>
        <dbReference type="Proteomes" id="UP000519004"/>
    </source>
</evidence>
<sequence>MNATPTNQRKADKRVAAERIRPGGFGSAVRAWGNLHLFGLVSSIGRIVARPWATLLTVGVMAIAIALPLGLLLAMQNLERFTGSARESREIGVFLKPGVTLARAEALAVELRGRPDVAAVRVRTPEEGLAEFREMADLAGALDVLEHNPLPPVLVVDPANGGNALADALRALPEAEIVQHDALWRERLDAWLGFGERVVWVIAVLLGLGALLVVGNTVRLDIQSRSEEIGVLQLLGATDGFVRRPFLYLGACYGLAAGLLALLTLAIVGFALQPPLSQLVASYGSTFSLQGPGWLGGLQVLAGATALGWLGAWVATGHHLRATRPTEL</sequence>
<dbReference type="Pfam" id="PF18075">
    <property type="entry name" value="FtsX_ECD"/>
    <property type="match status" value="1"/>
</dbReference>
<dbReference type="PANTHER" id="PTHR47755:SF1">
    <property type="entry name" value="CELL DIVISION PROTEIN FTSX"/>
    <property type="match status" value="1"/>
</dbReference>
<feature type="domain" description="FtsX extracellular" evidence="15">
    <location>
        <begin position="90"/>
        <end position="162"/>
    </location>
</feature>
<evidence type="ECO:0000256" key="8">
    <source>
        <dbReference type="ARBA" id="ARBA00022692"/>
    </source>
</evidence>